<accession>A0AAJ0EDJ1</accession>
<evidence type="ECO:0008006" key="5">
    <source>
        <dbReference type="Google" id="ProtNLM"/>
    </source>
</evidence>
<evidence type="ECO:0000256" key="1">
    <source>
        <dbReference type="SAM" id="MobiDB-lite"/>
    </source>
</evidence>
<keyword evidence="4" id="KW-1185">Reference proteome</keyword>
<comment type="caution">
    <text evidence="3">The sequence shown here is derived from an EMBL/GenBank/DDBJ whole genome shotgun (WGS) entry which is preliminary data.</text>
</comment>
<reference evidence="3" key="1">
    <citation type="submission" date="2021-06" db="EMBL/GenBank/DDBJ databases">
        <title>Comparative genomics, transcriptomics and evolutionary studies reveal genomic signatures of adaptation to plant cell wall in hemibiotrophic fungi.</title>
        <authorList>
            <consortium name="DOE Joint Genome Institute"/>
            <person name="Baroncelli R."/>
            <person name="Diaz J.F."/>
            <person name="Benocci T."/>
            <person name="Peng M."/>
            <person name="Battaglia E."/>
            <person name="Haridas S."/>
            <person name="Andreopoulos W."/>
            <person name="Labutti K."/>
            <person name="Pangilinan J."/>
            <person name="Floch G.L."/>
            <person name="Makela M.R."/>
            <person name="Henrissat B."/>
            <person name="Grigoriev I.V."/>
            <person name="Crouch J.A."/>
            <person name="De Vries R.P."/>
            <person name="Sukno S.A."/>
            <person name="Thon M.R."/>
        </authorList>
    </citation>
    <scope>NUCLEOTIDE SEQUENCE</scope>
    <source>
        <strain evidence="3">CBS 102054</strain>
    </source>
</reference>
<evidence type="ECO:0000313" key="4">
    <source>
        <dbReference type="Proteomes" id="UP001243989"/>
    </source>
</evidence>
<dbReference type="EMBL" id="JAHMHQ010000011">
    <property type="protein sequence ID" value="KAK1635962.1"/>
    <property type="molecule type" value="Genomic_DNA"/>
</dbReference>
<dbReference type="Proteomes" id="UP001243989">
    <property type="component" value="Unassembled WGS sequence"/>
</dbReference>
<dbReference type="AlphaFoldDB" id="A0AAJ0EDJ1"/>
<protein>
    <recommendedName>
        <fullName evidence="5">Secreted protein</fullName>
    </recommendedName>
</protein>
<sequence length="101" mass="11492">MPGRQFARSRLLLSLNLTQATWLWTYRAPHLECILALRETDCREAHMRVIPEAFYVHGRKEPKKGEKTEDLSSSPTPYQPSPHSRVPNAGPCSRASITGYK</sequence>
<gene>
    <name evidence="3" type="ORF">BDP81DRAFT_31787</name>
</gene>
<feature type="signal peptide" evidence="2">
    <location>
        <begin position="1"/>
        <end position="20"/>
    </location>
</feature>
<dbReference type="GeneID" id="85469159"/>
<proteinExistence type="predicted"/>
<name>A0AAJ0EDJ1_9PEZI</name>
<evidence type="ECO:0000313" key="3">
    <source>
        <dbReference type="EMBL" id="KAK1635962.1"/>
    </source>
</evidence>
<organism evidence="3 4">
    <name type="scientific">Colletotrichum phormii</name>
    <dbReference type="NCBI Taxonomy" id="359342"/>
    <lineage>
        <taxon>Eukaryota</taxon>
        <taxon>Fungi</taxon>
        <taxon>Dikarya</taxon>
        <taxon>Ascomycota</taxon>
        <taxon>Pezizomycotina</taxon>
        <taxon>Sordariomycetes</taxon>
        <taxon>Hypocreomycetidae</taxon>
        <taxon>Glomerellales</taxon>
        <taxon>Glomerellaceae</taxon>
        <taxon>Colletotrichum</taxon>
        <taxon>Colletotrichum acutatum species complex</taxon>
    </lineage>
</organism>
<dbReference type="RefSeq" id="XP_060444569.1">
    <property type="nucleotide sequence ID" value="XM_060584297.1"/>
</dbReference>
<evidence type="ECO:0000256" key="2">
    <source>
        <dbReference type="SAM" id="SignalP"/>
    </source>
</evidence>
<feature type="region of interest" description="Disordered" evidence="1">
    <location>
        <begin position="57"/>
        <end position="101"/>
    </location>
</feature>
<keyword evidence="2" id="KW-0732">Signal</keyword>
<feature type="chain" id="PRO_5042599023" description="Secreted protein" evidence="2">
    <location>
        <begin position="21"/>
        <end position="101"/>
    </location>
</feature>